<dbReference type="InterPro" id="IPR050397">
    <property type="entry name" value="Env_Response_Regulators"/>
</dbReference>
<dbReference type="GO" id="GO:0005829">
    <property type="term" value="C:cytosol"/>
    <property type="evidence" value="ECO:0007669"/>
    <property type="project" value="TreeGrafter"/>
</dbReference>
<dbReference type="GO" id="GO:0003700">
    <property type="term" value="F:DNA-binding transcription factor activity"/>
    <property type="evidence" value="ECO:0007669"/>
    <property type="project" value="TreeGrafter"/>
</dbReference>
<dbReference type="AlphaFoldDB" id="A0AAI8QF51"/>
<dbReference type="PANTHER" id="PTHR24567">
    <property type="entry name" value="CRP FAMILY TRANSCRIPTIONAL REGULATORY PROTEIN"/>
    <property type="match status" value="1"/>
</dbReference>
<evidence type="ECO:0000313" key="2">
    <source>
        <dbReference type="EMBL" id="BAL80107.1"/>
    </source>
</evidence>
<proteinExistence type="predicted"/>
<organism evidence="2 3">
    <name type="scientific">Bradyrhizobium cosmicum</name>
    <dbReference type="NCBI Taxonomy" id="1404864"/>
    <lineage>
        <taxon>Bacteria</taxon>
        <taxon>Pseudomonadati</taxon>
        <taxon>Pseudomonadota</taxon>
        <taxon>Alphaproteobacteria</taxon>
        <taxon>Hyphomicrobiales</taxon>
        <taxon>Nitrobacteraceae</taxon>
        <taxon>Bradyrhizobium</taxon>
    </lineage>
</organism>
<dbReference type="SUPFAM" id="SSF51206">
    <property type="entry name" value="cAMP-binding domain-like"/>
    <property type="match status" value="1"/>
</dbReference>
<feature type="domain" description="Cyclic nucleotide-binding" evidence="1">
    <location>
        <begin position="33"/>
        <end position="106"/>
    </location>
</feature>
<dbReference type="SMART" id="SM00100">
    <property type="entry name" value="cNMP"/>
    <property type="match status" value="1"/>
</dbReference>
<dbReference type="EMBL" id="AP012279">
    <property type="protein sequence ID" value="BAL80107.1"/>
    <property type="molecule type" value="Genomic_DNA"/>
</dbReference>
<evidence type="ECO:0000313" key="3">
    <source>
        <dbReference type="Proteomes" id="UP000007886"/>
    </source>
</evidence>
<dbReference type="InterPro" id="IPR000595">
    <property type="entry name" value="cNMP-bd_dom"/>
</dbReference>
<dbReference type="PROSITE" id="PS50042">
    <property type="entry name" value="CNMP_BINDING_3"/>
    <property type="match status" value="1"/>
</dbReference>
<dbReference type="PANTHER" id="PTHR24567:SF68">
    <property type="entry name" value="DNA-BINDING TRANSCRIPTIONAL DUAL REGULATOR CRP"/>
    <property type="match status" value="1"/>
</dbReference>
<dbReference type="CDD" id="cd00038">
    <property type="entry name" value="CAP_ED"/>
    <property type="match status" value="1"/>
</dbReference>
<keyword evidence="3" id="KW-1185">Reference proteome</keyword>
<dbReference type="InterPro" id="IPR014710">
    <property type="entry name" value="RmlC-like_jellyroll"/>
</dbReference>
<dbReference type="Gene3D" id="2.60.120.10">
    <property type="entry name" value="Jelly Rolls"/>
    <property type="match status" value="1"/>
</dbReference>
<dbReference type="InterPro" id="IPR018490">
    <property type="entry name" value="cNMP-bd_dom_sf"/>
</dbReference>
<sequence>MICRVARIVLYYLPSREPSAMRAVLNYCTGGTERQVTAGTVVVTEGSTTGHLYVLMQGKLEVLKGEMIVATVTEPGAVLGEMSVLLGQPHTATVRACSDAVVYEFEDAASFLKQEPGVALLIAQMLAQRLNVANTYLADLKRQYAGHGTHLAMVGEVLQSMINLPPLEVSPGSDRQSDPRM</sequence>
<dbReference type="Proteomes" id="UP000007886">
    <property type="component" value="Chromosome"/>
</dbReference>
<protein>
    <recommendedName>
        <fullName evidence="1">Cyclic nucleotide-binding domain-containing protein</fullName>
    </recommendedName>
</protein>
<evidence type="ECO:0000259" key="1">
    <source>
        <dbReference type="PROSITE" id="PS50042"/>
    </source>
</evidence>
<gene>
    <name evidence="2" type="ORF">S23_69320</name>
</gene>
<dbReference type="KEGG" id="brs:S23_69320"/>
<name>A0AAI8QF51_9BRAD</name>
<dbReference type="Pfam" id="PF00027">
    <property type="entry name" value="cNMP_binding"/>
    <property type="match status" value="1"/>
</dbReference>
<reference evidence="2 3" key="1">
    <citation type="journal article" date="2012" name="Microbes Environ.">
        <title>Complete genome sequence of Bradyrhizobium sp. S23321: insights into symbiosis evolution in soil oligotrophs.</title>
        <authorList>
            <person name="Okubo T."/>
            <person name="Tsukui T."/>
            <person name="Maita H."/>
            <person name="Okamoto S."/>
            <person name="Oshima K."/>
            <person name="Fujisawa T."/>
            <person name="Saito A."/>
            <person name="Futamata H."/>
            <person name="Hattori R."/>
            <person name="Shimomura Y."/>
            <person name="Haruta S."/>
            <person name="Morimoto S."/>
            <person name="Wang Y."/>
            <person name="Sakai Y."/>
            <person name="Hattori M."/>
            <person name="Aizawa S."/>
            <person name="Nagashima K.V.P."/>
            <person name="Masuda S."/>
            <person name="Hattori T."/>
            <person name="Yamashita A."/>
            <person name="Bao Z."/>
            <person name="Hayatsu M."/>
            <person name="Kajiya-Kanegae H."/>
            <person name="Yoshinaga I."/>
            <person name="Sakamoto K."/>
            <person name="Toyota K."/>
            <person name="Nakao M."/>
            <person name="Kohara M."/>
            <person name="Anda M."/>
            <person name="Niwa R."/>
            <person name="Jung-Hwan P."/>
            <person name="Sameshima-Saito R."/>
            <person name="Tokuda S."/>
            <person name="Yamamoto S."/>
            <person name="Yamamoto S."/>
            <person name="Yokoyama T."/>
            <person name="Akutsu T."/>
            <person name="Nakamura Y."/>
            <person name="Nakahira-Yanaka Y."/>
            <person name="Takada Hoshino Y."/>
            <person name="Hirakawa H."/>
            <person name="Mitsui H."/>
            <person name="Terasawa K."/>
            <person name="Itakura M."/>
            <person name="Sato S."/>
            <person name="Ikeda-Ohtsubo W."/>
            <person name="Sakakura N."/>
            <person name="Kaminuma E."/>
            <person name="Minamisawa K."/>
        </authorList>
    </citation>
    <scope>NUCLEOTIDE SEQUENCE [LARGE SCALE GENOMIC DNA]</scope>
    <source>
        <strain evidence="2 3">S23321</strain>
    </source>
</reference>
<accession>A0AAI8QF51</accession>